<proteinExistence type="predicted"/>
<protein>
    <submittedName>
        <fullName evidence="3">Reverse transcriptase</fullName>
    </submittedName>
</protein>
<keyword evidence="2" id="KW-0472">Membrane</keyword>
<evidence type="ECO:0000256" key="2">
    <source>
        <dbReference type="SAM" id="Phobius"/>
    </source>
</evidence>
<keyword evidence="2" id="KW-0812">Transmembrane</keyword>
<feature type="region of interest" description="Disordered" evidence="1">
    <location>
        <begin position="111"/>
        <end position="131"/>
    </location>
</feature>
<evidence type="ECO:0000313" key="3">
    <source>
        <dbReference type="EMBL" id="GFR60036.1"/>
    </source>
</evidence>
<keyword evidence="3" id="KW-0548">Nucleotidyltransferase</keyword>
<dbReference type="AlphaFoldDB" id="A0AAV4EI99"/>
<feature type="compositionally biased region" description="Pro residues" evidence="1">
    <location>
        <begin position="114"/>
        <end position="125"/>
    </location>
</feature>
<sequence length="213" mass="23563">MSGRFTGDNTRLVYDILNEAKSSRKRGLIVLVEFEKAFDSVAWSFLNEALQFFNFEENVIEWVNILNKVVVVVVVVVEVVAAAPAVLVVVRVVAVPLPAFAPSLSQVLQAPSPLSQPAPTAPSQPGPGKKKEVCFRMAGRRQTPNIYKRKLKQPAEYESGEMLTLGGDALPCEGADLEQEKTFFSKTHALLYSLLKEQEEEEMAPSQNRETNV</sequence>
<evidence type="ECO:0000256" key="1">
    <source>
        <dbReference type="SAM" id="MobiDB-lite"/>
    </source>
</evidence>
<feature type="transmembrane region" description="Helical" evidence="2">
    <location>
        <begin position="69"/>
        <end position="94"/>
    </location>
</feature>
<keyword evidence="2" id="KW-1133">Transmembrane helix</keyword>
<dbReference type="EMBL" id="BMAT01010754">
    <property type="protein sequence ID" value="GFR60036.1"/>
    <property type="molecule type" value="Genomic_DNA"/>
</dbReference>
<organism evidence="3 4">
    <name type="scientific">Elysia marginata</name>
    <dbReference type="NCBI Taxonomy" id="1093978"/>
    <lineage>
        <taxon>Eukaryota</taxon>
        <taxon>Metazoa</taxon>
        <taxon>Spiralia</taxon>
        <taxon>Lophotrochozoa</taxon>
        <taxon>Mollusca</taxon>
        <taxon>Gastropoda</taxon>
        <taxon>Heterobranchia</taxon>
        <taxon>Euthyneura</taxon>
        <taxon>Panpulmonata</taxon>
        <taxon>Sacoglossa</taxon>
        <taxon>Placobranchoidea</taxon>
        <taxon>Plakobranchidae</taxon>
        <taxon>Elysia</taxon>
    </lineage>
</organism>
<dbReference type="GO" id="GO:0003964">
    <property type="term" value="F:RNA-directed DNA polymerase activity"/>
    <property type="evidence" value="ECO:0007669"/>
    <property type="project" value="UniProtKB-KW"/>
</dbReference>
<reference evidence="3 4" key="1">
    <citation type="journal article" date="2021" name="Elife">
        <title>Chloroplast acquisition without the gene transfer in kleptoplastic sea slugs, Plakobranchus ocellatus.</title>
        <authorList>
            <person name="Maeda T."/>
            <person name="Takahashi S."/>
            <person name="Yoshida T."/>
            <person name="Shimamura S."/>
            <person name="Takaki Y."/>
            <person name="Nagai Y."/>
            <person name="Toyoda A."/>
            <person name="Suzuki Y."/>
            <person name="Arimoto A."/>
            <person name="Ishii H."/>
            <person name="Satoh N."/>
            <person name="Nishiyama T."/>
            <person name="Hasebe M."/>
            <person name="Maruyama T."/>
            <person name="Minagawa J."/>
            <person name="Obokata J."/>
            <person name="Shigenobu S."/>
        </authorList>
    </citation>
    <scope>NUCLEOTIDE SEQUENCE [LARGE SCALE GENOMIC DNA]</scope>
</reference>
<evidence type="ECO:0000313" key="4">
    <source>
        <dbReference type="Proteomes" id="UP000762676"/>
    </source>
</evidence>
<name>A0AAV4EI99_9GAST</name>
<comment type="caution">
    <text evidence="3">The sequence shown here is derived from an EMBL/GenBank/DDBJ whole genome shotgun (WGS) entry which is preliminary data.</text>
</comment>
<gene>
    <name evidence="3" type="ORF">ElyMa_005398300</name>
</gene>
<keyword evidence="3" id="KW-0695">RNA-directed DNA polymerase</keyword>
<dbReference type="Proteomes" id="UP000762676">
    <property type="component" value="Unassembled WGS sequence"/>
</dbReference>
<accession>A0AAV4EI99</accession>
<keyword evidence="4" id="KW-1185">Reference proteome</keyword>
<keyword evidence="3" id="KW-0808">Transferase</keyword>